<gene>
    <name evidence="1" type="ORF">CVLEPA_LOCUS11690</name>
</gene>
<comment type="caution">
    <text evidence="1">The sequence shown here is derived from an EMBL/GenBank/DDBJ whole genome shotgun (WGS) entry which is preliminary data.</text>
</comment>
<proteinExistence type="predicted"/>
<reference evidence="1 2" key="1">
    <citation type="submission" date="2024-02" db="EMBL/GenBank/DDBJ databases">
        <authorList>
            <person name="Daric V."/>
            <person name="Darras S."/>
        </authorList>
    </citation>
    <scope>NUCLEOTIDE SEQUENCE [LARGE SCALE GENOMIC DNA]</scope>
</reference>
<evidence type="ECO:0000313" key="1">
    <source>
        <dbReference type="EMBL" id="CAK8681494.1"/>
    </source>
</evidence>
<dbReference type="EMBL" id="CAWYQH010000079">
    <property type="protein sequence ID" value="CAK8681494.1"/>
    <property type="molecule type" value="Genomic_DNA"/>
</dbReference>
<protein>
    <submittedName>
        <fullName evidence="1">Uncharacterized protein</fullName>
    </submittedName>
</protein>
<keyword evidence="2" id="KW-1185">Reference proteome</keyword>
<sequence>MESTERSFILYPENSNRFNWTDGRFNPWRIQPRTIQPRTIQSLDDSTHGRFNPRTIQPRTIQHVVIMRIAFSFAQYFYRDSTSLKVPVTSKFTNDDSHRITAPPPFTISFLSGLWTRSPEPEPRSRAFSKELELEPEFFLKFKWSRSRSWSQLFET</sequence>
<name>A0ABP0FPC0_CLALP</name>
<dbReference type="Proteomes" id="UP001642483">
    <property type="component" value="Unassembled WGS sequence"/>
</dbReference>
<evidence type="ECO:0000313" key="2">
    <source>
        <dbReference type="Proteomes" id="UP001642483"/>
    </source>
</evidence>
<accession>A0ABP0FPC0</accession>
<organism evidence="1 2">
    <name type="scientific">Clavelina lepadiformis</name>
    <name type="common">Light-bulb sea squirt</name>
    <name type="synonym">Ascidia lepadiformis</name>
    <dbReference type="NCBI Taxonomy" id="159417"/>
    <lineage>
        <taxon>Eukaryota</taxon>
        <taxon>Metazoa</taxon>
        <taxon>Chordata</taxon>
        <taxon>Tunicata</taxon>
        <taxon>Ascidiacea</taxon>
        <taxon>Aplousobranchia</taxon>
        <taxon>Clavelinidae</taxon>
        <taxon>Clavelina</taxon>
    </lineage>
</organism>